<evidence type="ECO:0000256" key="4">
    <source>
        <dbReference type="ARBA" id="ARBA00023125"/>
    </source>
</evidence>
<dbReference type="InterPro" id="IPR013249">
    <property type="entry name" value="RNA_pol_sigma70_r4_t2"/>
</dbReference>
<accession>A0A844DZP9</accession>
<sequence>MEDIDTISRYYKIVFGYVFSLCGNRELTEDIVQDTFVKAILHEKCFRGDCKMESWLCQIAKNIYYSYLRKKKGQEPAERECAEHDFVHKLEEKDTAKAVLKVLHELPEPYREVFYLHVFGEVALVEIAELFGKSPSWAGVTYYRAKQKISDNLNAE</sequence>
<evidence type="ECO:0000256" key="2">
    <source>
        <dbReference type="ARBA" id="ARBA00023015"/>
    </source>
</evidence>
<keyword evidence="4 6" id="KW-0238">DNA-binding</keyword>
<evidence type="ECO:0000256" key="6">
    <source>
        <dbReference type="RuleBase" id="RU000716"/>
    </source>
</evidence>
<dbReference type="InterPro" id="IPR036388">
    <property type="entry name" value="WH-like_DNA-bd_sf"/>
</dbReference>
<evidence type="ECO:0000313" key="10">
    <source>
        <dbReference type="Proteomes" id="UP000431304"/>
    </source>
</evidence>
<dbReference type="NCBIfam" id="TIGR02937">
    <property type="entry name" value="sigma70-ECF"/>
    <property type="match status" value="1"/>
</dbReference>
<feature type="domain" description="RNA polymerase sigma-70 region 2" evidence="7">
    <location>
        <begin position="7"/>
        <end position="72"/>
    </location>
</feature>
<dbReference type="GO" id="GO:0006950">
    <property type="term" value="P:response to stress"/>
    <property type="evidence" value="ECO:0007669"/>
    <property type="project" value="UniProtKB-ARBA"/>
</dbReference>
<evidence type="ECO:0000256" key="1">
    <source>
        <dbReference type="ARBA" id="ARBA00010641"/>
    </source>
</evidence>
<dbReference type="Proteomes" id="UP000431304">
    <property type="component" value="Unassembled WGS sequence"/>
</dbReference>
<keyword evidence="5 6" id="KW-0804">Transcription</keyword>
<comment type="caution">
    <text evidence="9">The sequence shown here is derived from an EMBL/GenBank/DDBJ whole genome shotgun (WGS) entry which is preliminary data.</text>
</comment>
<comment type="similarity">
    <text evidence="1 6">Belongs to the sigma-70 factor family. ECF subfamily.</text>
</comment>
<evidence type="ECO:0000313" key="9">
    <source>
        <dbReference type="EMBL" id="MSD15945.1"/>
    </source>
</evidence>
<dbReference type="Pfam" id="PF04542">
    <property type="entry name" value="Sigma70_r2"/>
    <property type="match status" value="1"/>
</dbReference>
<dbReference type="InterPro" id="IPR013325">
    <property type="entry name" value="RNA_pol_sigma_r2"/>
</dbReference>
<dbReference type="Pfam" id="PF08281">
    <property type="entry name" value="Sigma70_r4_2"/>
    <property type="match status" value="1"/>
</dbReference>
<evidence type="ECO:0000259" key="7">
    <source>
        <dbReference type="Pfam" id="PF04542"/>
    </source>
</evidence>
<dbReference type="PROSITE" id="PS01063">
    <property type="entry name" value="SIGMA70_ECF"/>
    <property type="match status" value="1"/>
</dbReference>
<evidence type="ECO:0000259" key="8">
    <source>
        <dbReference type="Pfam" id="PF08281"/>
    </source>
</evidence>
<evidence type="ECO:0000256" key="5">
    <source>
        <dbReference type="ARBA" id="ARBA00023163"/>
    </source>
</evidence>
<name>A0A844DZP9_EUBRA</name>
<protein>
    <recommendedName>
        <fullName evidence="6">RNA polymerase sigma factor</fullName>
    </recommendedName>
</protein>
<dbReference type="SUPFAM" id="SSF88659">
    <property type="entry name" value="Sigma3 and sigma4 domains of RNA polymerase sigma factors"/>
    <property type="match status" value="1"/>
</dbReference>
<dbReference type="GeneID" id="42787436"/>
<dbReference type="Gene3D" id="1.10.10.10">
    <property type="entry name" value="Winged helix-like DNA-binding domain superfamily/Winged helix DNA-binding domain"/>
    <property type="match status" value="1"/>
</dbReference>
<dbReference type="InterPro" id="IPR014284">
    <property type="entry name" value="RNA_pol_sigma-70_dom"/>
</dbReference>
<dbReference type="PANTHER" id="PTHR43133:SF8">
    <property type="entry name" value="RNA POLYMERASE SIGMA FACTOR HI_1459-RELATED"/>
    <property type="match status" value="1"/>
</dbReference>
<dbReference type="Gene3D" id="1.10.1740.10">
    <property type="match status" value="1"/>
</dbReference>
<gene>
    <name evidence="9" type="ORF">GKE72_07640</name>
</gene>
<dbReference type="RefSeq" id="WP_021740078.1">
    <property type="nucleotide sequence ID" value="NZ_CABKSU010000098.1"/>
</dbReference>
<organism evidence="9 10">
    <name type="scientific">Eubacterium ramulus</name>
    <dbReference type="NCBI Taxonomy" id="39490"/>
    <lineage>
        <taxon>Bacteria</taxon>
        <taxon>Bacillati</taxon>
        <taxon>Bacillota</taxon>
        <taxon>Clostridia</taxon>
        <taxon>Eubacteriales</taxon>
        <taxon>Eubacteriaceae</taxon>
        <taxon>Eubacterium</taxon>
    </lineage>
</organism>
<dbReference type="EMBL" id="WKRA01000010">
    <property type="protein sequence ID" value="MSD15945.1"/>
    <property type="molecule type" value="Genomic_DNA"/>
</dbReference>
<keyword evidence="3 6" id="KW-0731">Sigma factor</keyword>
<proteinExistence type="inferred from homology"/>
<reference evidence="9 10" key="1">
    <citation type="journal article" date="2019" name="Nat. Med.">
        <title>A library of human gut bacterial isolates paired with longitudinal multiomics data enables mechanistic microbiome research.</title>
        <authorList>
            <person name="Poyet M."/>
            <person name="Groussin M."/>
            <person name="Gibbons S.M."/>
            <person name="Avila-Pacheco J."/>
            <person name="Jiang X."/>
            <person name="Kearney S.M."/>
            <person name="Perrotta A.R."/>
            <person name="Berdy B."/>
            <person name="Zhao S."/>
            <person name="Lieberman T.D."/>
            <person name="Swanson P.K."/>
            <person name="Smith M."/>
            <person name="Roesemann S."/>
            <person name="Alexander J.E."/>
            <person name="Rich S.A."/>
            <person name="Livny J."/>
            <person name="Vlamakis H."/>
            <person name="Clish C."/>
            <person name="Bullock K."/>
            <person name="Deik A."/>
            <person name="Scott J."/>
            <person name="Pierce K.A."/>
            <person name="Xavier R.J."/>
            <person name="Alm E.J."/>
        </authorList>
    </citation>
    <scope>NUCLEOTIDE SEQUENCE [LARGE SCALE GENOMIC DNA]</scope>
    <source>
        <strain evidence="9 10">BIOML-A3</strain>
    </source>
</reference>
<dbReference type="PANTHER" id="PTHR43133">
    <property type="entry name" value="RNA POLYMERASE ECF-TYPE SIGMA FACTO"/>
    <property type="match status" value="1"/>
</dbReference>
<dbReference type="InterPro" id="IPR007627">
    <property type="entry name" value="RNA_pol_sigma70_r2"/>
</dbReference>
<keyword evidence="2 6" id="KW-0805">Transcription regulation</keyword>
<dbReference type="GO" id="GO:0003677">
    <property type="term" value="F:DNA binding"/>
    <property type="evidence" value="ECO:0007669"/>
    <property type="project" value="UniProtKB-KW"/>
</dbReference>
<dbReference type="AlphaFoldDB" id="A0A844DZP9"/>
<feature type="domain" description="RNA polymerase sigma factor 70 region 4 type 2" evidence="8">
    <location>
        <begin position="98"/>
        <end position="149"/>
    </location>
</feature>
<dbReference type="GO" id="GO:0016987">
    <property type="term" value="F:sigma factor activity"/>
    <property type="evidence" value="ECO:0007669"/>
    <property type="project" value="UniProtKB-KW"/>
</dbReference>
<dbReference type="SUPFAM" id="SSF88946">
    <property type="entry name" value="Sigma2 domain of RNA polymerase sigma factors"/>
    <property type="match status" value="1"/>
</dbReference>
<dbReference type="InterPro" id="IPR013324">
    <property type="entry name" value="RNA_pol_sigma_r3/r4-like"/>
</dbReference>
<dbReference type="InterPro" id="IPR000838">
    <property type="entry name" value="RNA_pol_sigma70_ECF_CS"/>
</dbReference>
<dbReference type="InterPro" id="IPR039425">
    <property type="entry name" value="RNA_pol_sigma-70-like"/>
</dbReference>
<dbReference type="GO" id="GO:0006352">
    <property type="term" value="P:DNA-templated transcription initiation"/>
    <property type="evidence" value="ECO:0007669"/>
    <property type="project" value="InterPro"/>
</dbReference>
<evidence type="ECO:0000256" key="3">
    <source>
        <dbReference type="ARBA" id="ARBA00023082"/>
    </source>
</evidence>